<dbReference type="Pfam" id="PF01370">
    <property type="entry name" value="Epimerase"/>
    <property type="match status" value="1"/>
</dbReference>
<dbReference type="Pfam" id="PF08338">
    <property type="entry name" value="DUF1731"/>
    <property type="match status" value="1"/>
</dbReference>
<evidence type="ECO:0008006" key="6">
    <source>
        <dbReference type="Google" id="ProtNLM"/>
    </source>
</evidence>
<dbReference type="PANTHER" id="PTHR11092">
    <property type="entry name" value="SUGAR NUCLEOTIDE EPIMERASE RELATED"/>
    <property type="match status" value="1"/>
</dbReference>
<keyword evidence="5" id="KW-1185">Reference proteome</keyword>
<dbReference type="EMBL" id="JACHDO010000001">
    <property type="protein sequence ID" value="MBB5491780.1"/>
    <property type="molecule type" value="Genomic_DNA"/>
</dbReference>
<dbReference type="SUPFAM" id="SSF51735">
    <property type="entry name" value="NAD(P)-binding Rossmann-fold domains"/>
    <property type="match status" value="1"/>
</dbReference>
<organism evidence="4 5">
    <name type="scientific">Nocardiopsis metallicus</name>
    <dbReference type="NCBI Taxonomy" id="179819"/>
    <lineage>
        <taxon>Bacteria</taxon>
        <taxon>Bacillati</taxon>
        <taxon>Actinomycetota</taxon>
        <taxon>Actinomycetes</taxon>
        <taxon>Streptosporangiales</taxon>
        <taxon>Nocardiopsidaceae</taxon>
        <taxon>Nocardiopsis</taxon>
    </lineage>
</organism>
<name>A0A840W493_9ACTN</name>
<gene>
    <name evidence="4" type="ORF">HNR07_002917</name>
</gene>
<feature type="domain" description="DUF1731" evidence="3">
    <location>
        <begin position="253"/>
        <end position="300"/>
    </location>
</feature>
<evidence type="ECO:0000313" key="4">
    <source>
        <dbReference type="EMBL" id="MBB5491780.1"/>
    </source>
</evidence>
<evidence type="ECO:0000313" key="5">
    <source>
        <dbReference type="Proteomes" id="UP000579647"/>
    </source>
</evidence>
<reference evidence="4 5" key="1">
    <citation type="submission" date="2020-08" db="EMBL/GenBank/DDBJ databases">
        <title>Sequencing the genomes of 1000 actinobacteria strains.</title>
        <authorList>
            <person name="Klenk H.-P."/>
        </authorList>
    </citation>
    <scope>NUCLEOTIDE SEQUENCE [LARGE SCALE GENOMIC DNA]</scope>
    <source>
        <strain evidence="4 5">DSM 44598</strain>
    </source>
</reference>
<dbReference type="PANTHER" id="PTHR11092:SF0">
    <property type="entry name" value="EPIMERASE FAMILY PROTEIN SDR39U1"/>
    <property type="match status" value="1"/>
</dbReference>
<dbReference type="InterPro" id="IPR010099">
    <property type="entry name" value="SDR39U1"/>
</dbReference>
<comment type="caution">
    <text evidence="4">The sequence shown here is derived from an EMBL/GenBank/DDBJ whole genome shotgun (WGS) entry which is preliminary data.</text>
</comment>
<dbReference type="InterPro" id="IPR036291">
    <property type="entry name" value="NAD(P)-bd_dom_sf"/>
</dbReference>
<dbReference type="InterPro" id="IPR013549">
    <property type="entry name" value="DUF1731"/>
</dbReference>
<comment type="similarity">
    <text evidence="1">Belongs to the NAD(P)-dependent epimerase/dehydratase family. SDR39U1 subfamily.</text>
</comment>
<evidence type="ECO:0000259" key="2">
    <source>
        <dbReference type="Pfam" id="PF01370"/>
    </source>
</evidence>
<dbReference type="Gene3D" id="3.40.50.720">
    <property type="entry name" value="NAD(P)-binding Rossmann-like Domain"/>
    <property type="match status" value="1"/>
</dbReference>
<protein>
    <recommendedName>
        <fullName evidence="6">TIGR01777 family protein</fullName>
    </recommendedName>
</protein>
<dbReference type="AlphaFoldDB" id="A0A840W493"/>
<dbReference type="Proteomes" id="UP000579647">
    <property type="component" value="Unassembled WGS sequence"/>
</dbReference>
<sequence>MRVAITGATGLIGGALTDSLLEDGHTVVRLVRRLPRDTRVPRLEEAEWRAEQGRVDTVALQDADAVVHLAGEPIGPTLWTRQRKTAIRRSRVRGTQTLSQALAGMSTPPPRLLSASGMHFYGDTGGSVATEESPPGKGFLAGVCRDWEAATAPAEEAGLSVAHLRTAVVLARSGGLLRHLLPLWRLGLGGRLGSGAQYMTWIALVDQIGAIRFLLERPEITGPVNMCAPEPVTNAAFTEALGRALGRPTILPVPATAMRAALGDFAEETALIDLRARPKRLEEAGYSFLLPTVDSALSDILPRPAPPAGR</sequence>
<dbReference type="RefSeq" id="WP_184365398.1">
    <property type="nucleotide sequence ID" value="NZ_BAAAKM010000021.1"/>
</dbReference>
<proteinExistence type="inferred from homology"/>
<dbReference type="InterPro" id="IPR001509">
    <property type="entry name" value="Epimerase_deHydtase"/>
</dbReference>
<evidence type="ECO:0000259" key="3">
    <source>
        <dbReference type="Pfam" id="PF08338"/>
    </source>
</evidence>
<dbReference type="NCBIfam" id="TIGR01777">
    <property type="entry name" value="yfcH"/>
    <property type="match status" value="1"/>
</dbReference>
<accession>A0A840W493</accession>
<feature type="domain" description="NAD-dependent epimerase/dehydratase" evidence="2">
    <location>
        <begin position="3"/>
        <end position="219"/>
    </location>
</feature>
<evidence type="ECO:0000256" key="1">
    <source>
        <dbReference type="ARBA" id="ARBA00009353"/>
    </source>
</evidence>